<comment type="caution">
    <text evidence="2">The sequence shown here is derived from an EMBL/GenBank/DDBJ whole genome shotgun (WGS) entry which is preliminary data.</text>
</comment>
<evidence type="ECO:0000256" key="1">
    <source>
        <dbReference type="SAM" id="Phobius"/>
    </source>
</evidence>
<evidence type="ECO:0000313" key="2">
    <source>
        <dbReference type="EMBL" id="KAK1158876.1"/>
    </source>
</evidence>
<feature type="transmembrane region" description="Helical" evidence="1">
    <location>
        <begin position="26"/>
        <end position="50"/>
    </location>
</feature>
<keyword evidence="1" id="KW-0472">Membrane</keyword>
<dbReference type="EMBL" id="JAGXEW010000023">
    <property type="protein sequence ID" value="KAK1158876.1"/>
    <property type="molecule type" value="Genomic_DNA"/>
</dbReference>
<keyword evidence="1" id="KW-0812">Transmembrane</keyword>
<dbReference type="AlphaFoldDB" id="A0AAD8CY38"/>
<gene>
    <name evidence="2" type="ORF">AOXY_G22659</name>
</gene>
<sequence>MLKAPLPSLVSWSPVPCQFRCCEFRLLYLFFIIEFTVAVCALALAAMLFYCPTESESNNPHTNFSVLLQKLLEAQERKRISQHLAIKEKTTEDEEATYPHHFRGSNNMLKLLVKEASTKNSLNV</sequence>
<evidence type="ECO:0000313" key="3">
    <source>
        <dbReference type="Proteomes" id="UP001230051"/>
    </source>
</evidence>
<dbReference type="Proteomes" id="UP001230051">
    <property type="component" value="Unassembled WGS sequence"/>
</dbReference>
<keyword evidence="1" id="KW-1133">Transmembrane helix</keyword>
<keyword evidence="3" id="KW-1185">Reference proteome</keyword>
<organism evidence="2 3">
    <name type="scientific">Acipenser oxyrinchus oxyrinchus</name>
    <dbReference type="NCBI Taxonomy" id="40147"/>
    <lineage>
        <taxon>Eukaryota</taxon>
        <taxon>Metazoa</taxon>
        <taxon>Chordata</taxon>
        <taxon>Craniata</taxon>
        <taxon>Vertebrata</taxon>
        <taxon>Euteleostomi</taxon>
        <taxon>Actinopterygii</taxon>
        <taxon>Chondrostei</taxon>
        <taxon>Acipenseriformes</taxon>
        <taxon>Acipenseridae</taxon>
        <taxon>Acipenser</taxon>
    </lineage>
</organism>
<reference evidence="2" key="1">
    <citation type="submission" date="2022-02" db="EMBL/GenBank/DDBJ databases">
        <title>Atlantic sturgeon de novo genome assembly.</title>
        <authorList>
            <person name="Stock M."/>
            <person name="Klopp C."/>
            <person name="Guiguen Y."/>
            <person name="Cabau C."/>
            <person name="Parinello H."/>
            <person name="Santidrian Yebra-Pimentel E."/>
            <person name="Kuhl H."/>
            <person name="Dirks R.P."/>
            <person name="Guessner J."/>
            <person name="Wuertz S."/>
            <person name="Du K."/>
            <person name="Schartl M."/>
        </authorList>
    </citation>
    <scope>NUCLEOTIDE SEQUENCE</scope>
    <source>
        <strain evidence="2">STURGEONOMICS-FGT-2020</strain>
        <tissue evidence="2">Whole blood</tissue>
    </source>
</reference>
<accession>A0AAD8CY38</accession>
<name>A0AAD8CY38_ACIOX</name>
<protein>
    <submittedName>
        <fullName evidence="2">Uncharacterized protein</fullName>
    </submittedName>
</protein>
<proteinExistence type="predicted"/>